<evidence type="ECO:0000259" key="3">
    <source>
        <dbReference type="Pfam" id="PF24883"/>
    </source>
</evidence>
<name>A0A2D3VDJ8_9PEZI</name>
<dbReference type="PANTHER" id="PTHR10039">
    <property type="entry name" value="AMELOGENIN"/>
    <property type="match status" value="1"/>
</dbReference>
<keyword evidence="1" id="KW-0677">Repeat</keyword>
<dbReference type="AlphaFoldDB" id="A0A2D3VDJ8"/>
<evidence type="ECO:0000313" key="5">
    <source>
        <dbReference type="Proteomes" id="UP000225277"/>
    </source>
</evidence>
<gene>
    <name evidence="4" type="ORF">RCC_06734</name>
</gene>
<dbReference type="Proteomes" id="UP000225277">
    <property type="component" value="Unassembled WGS sequence"/>
</dbReference>
<dbReference type="PANTHER" id="PTHR10039:SF10">
    <property type="entry name" value="NACHT DOMAIN-CONTAINING PROTEIN"/>
    <property type="match status" value="1"/>
</dbReference>
<dbReference type="SUPFAM" id="SSF52540">
    <property type="entry name" value="P-loop containing nucleoside triphosphate hydrolases"/>
    <property type="match status" value="1"/>
</dbReference>
<keyword evidence="5" id="KW-1185">Reference proteome</keyword>
<feature type="domain" description="Nephrocystin 3-like N-terminal" evidence="3">
    <location>
        <begin position="367"/>
        <end position="533"/>
    </location>
</feature>
<sequence>MSHSPPPHKSPGHRLLDHLHRLRPNSLSRLRSSRERSSVKSTETKFPEAQVQNDIAIKQNVATRPARSHSLRSSDEDVSLSSTAVESELAVTLSPQIHIPTSAAEQMSPDTSVTSQDLRDQGKHHDVWSAAFRDAVRSLSGEINVALLENKTLEQIFTQLDALEKDAKDNSMFLRGVKYLTSIQVPLKNIKMALDLASPLASFDPTANTVFGIITGVTAIAISFASADLDFAKQVGEMLNYMSYIDECDTLGQRANNKDNIHKALVSVYRVLLEFYQASFDILKLKGVKIVMKTVLVNNHLPDLVADFLKHTEVLHKIVQNATADIINDIKLMLYDQQIARWLGGDKVERQSEHHGSLASLRADDGCDFLLKDPKFVQWYRSPGISRLVILGDMGTGKSVVAAFAVDKLHERRESRVPRPIICYHYCRDDETGRMIHILSVLLLSLLQQLPGLKRTFHEWYMQNQASGNIEPVKDARKLGTFLENALGSVERPLFVVIDGLDECDRLSRSDIIDLLGRSSRNNPGMKFLLLSRRNEEILQHFDQNDRIDLVLSRRRDRAIVSHTVERQLNYLSNDLKELVIERLSSSAKGSAIWIKMVTNLLEDRHIQAPAPMRLFLDELPLPSRLSGLFERLFQQYTMDDLDNQNLAGAALKALAASSRPLSTHELAWAAALATAPPSVSSVDALADLVDERRILKLIAPFISWDQSDDINKGRVQLSHQSVKEYIIQKLGSQWPGPQMMAASKVRNQPMAGQWINNLDAYMLRLCIKYLLLDDINRIEFFSEDMIFNDALPGFLDDKEEQEVEYDAYCTWDEWEKNMIRYDPTERGFGEFFVYASCHWVDHFGVAEHPDLPALRDIEALCSAGSTRLHNWTQQNCRPGCIVQARFEFRSKLYDPLGITSLYGSETMLHHMIKNSDFSTEPFLSDSAIAAAEQILRWGDLARLKIIVSCDRARLPLPSTQFWELVVDCWTPYQRHRNWDAVFSLIDDMVDNLIEDGSANQILREAAGKGCSALVQRLMAQSQNFPELWSGSPPIMREGEVINAMTQSCKTNRTTTRSS</sequence>
<dbReference type="InterPro" id="IPR027417">
    <property type="entry name" value="P-loop_NTPase"/>
</dbReference>
<reference evidence="4 5" key="1">
    <citation type="submission" date="2016-03" db="EMBL/GenBank/DDBJ databases">
        <authorList>
            <person name="Ploux O."/>
        </authorList>
    </citation>
    <scope>NUCLEOTIDE SEQUENCE [LARGE SCALE GENOMIC DNA]</scope>
    <source>
        <strain evidence="4 5">URUG2</strain>
    </source>
</reference>
<accession>A0A2D3VDJ8</accession>
<proteinExistence type="predicted"/>
<evidence type="ECO:0000313" key="4">
    <source>
        <dbReference type="EMBL" id="CZT20874.1"/>
    </source>
</evidence>
<dbReference type="GeneID" id="35601865"/>
<dbReference type="RefSeq" id="XP_023627763.1">
    <property type="nucleotide sequence ID" value="XM_023771995.1"/>
</dbReference>
<feature type="compositionally biased region" description="Basic and acidic residues" evidence="2">
    <location>
        <begin position="32"/>
        <end position="46"/>
    </location>
</feature>
<evidence type="ECO:0000256" key="1">
    <source>
        <dbReference type="ARBA" id="ARBA00022737"/>
    </source>
</evidence>
<dbReference type="Gene3D" id="3.40.50.300">
    <property type="entry name" value="P-loop containing nucleotide triphosphate hydrolases"/>
    <property type="match status" value="1"/>
</dbReference>
<feature type="region of interest" description="Disordered" evidence="2">
    <location>
        <begin position="22"/>
        <end position="79"/>
    </location>
</feature>
<dbReference type="OrthoDB" id="3640557at2759"/>
<dbReference type="Pfam" id="PF24883">
    <property type="entry name" value="NPHP3_N"/>
    <property type="match status" value="1"/>
</dbReference>
<dbReference type="EMBL" id="FJUY01000010">
    <property type="protein sequence ID" value="CZT20874.1"/>
    <property type="molecule type" value="Genomic_DNA"/>
</dbReference>
<protein>
    <recommendedName>
        <fullName evidence="3">Nephrocystin 3-like N-terminal domain-containing protein</fullName>
    </recommendedName>
</protein>
<dbReference type="InterPro" id="IPR056884">
    <property type="entry name" value="NPHP3-like_N"/>
</dbReference>
<organism evidence="4 5">
    <name type="scientific">Ramularia collo-cygni</name>
    <dbReference type="NCBI Taxonomy" id="112498"/>
    <lineage>
        <taxon>Eukaryota</taxon>
        <taxon>Fungi</taxon>
        <taxon>Dikarya</taxon>
        <taxon>Ascomycota</taxon>
        <taxon>Pezizomycotina</taxon>
        <taxon>Dothideomycetes</taxon>
        <taxon>Dothideomycetidae</taxon>
        <taxon>Mycosphaerellales</taxon>
        <taxon>Mycosphaerellaceae</taxon>
        <taxon>Ramularia</taxon>
    </lineage>
</organism>
<evidence type="ECO:0000256" key="2">
    <source>
        <dbReference type="SAM" id="MobiDB-lite"/>
    </source>
</evidence>